<sequence>MKMESLFLKANYIRGLKLEAIAYADQTKAYPVYNDLSGHKVSEIELNTYLEIATNEGENSEAWWKIRSILGQEA</sequence>
<dbReference type="EMBL" id="JAVDUG010000002">
    <property type="protein sequence ID" value="MDR6777790.1"/>
    <property type="molecule type" value="Genomic_DNA"/>
</dbReference>
<evidence type="ECO:0000313" key="2">
    <source>
        <dbReference type="Proteomes" id="UP001266807"/>
    </source>
</evidence>
<name>A0ABU1QDV1_9BACL</name>
<dbReference type="RefSeq" id="WP_254664437.1">
    <property type="nucleotide sequence ID" value="NZ_JAVDUG010000002.1"/>
</dbReference>
<organism evidence="1 2">
    <name type="scientific">Paenibacillus peoriae</name>
    <dbReference type="NCBI Taxonomy" id="59893"/>
    <lineage>
        <taxon>Bacteria</taxon>
        <taxon>Bacillati</taxon>
        <taxon>Bacillota</taxon>
        <taxon>Bacilli</taxon>
        <taxon>Bacillales</taxon>
        <taxon>Paenibacillaceae</taxon>
        <taxon>Paenibacillus</taxon>
    </lineage>
</organism>
<gene>
    <name evidence="1" type="ORF">J2W98_002052</name>
</gene>
<comment type="caution">
    <text evidence="1">The sequence shown here is derived from an EMBL/GenBank/DDBJ whole genome shotgun (WGS) entry which is preliminary data.</text>
</comment>
<dbReference type="Proteomes" id="UP001266807">
    <property type="component" value="Unassembled WGS sequence"/>
</dbReference>
<reference evidence="1 2" key="1">
    <citation type="submission" date="2023-07" db="EMBL/GenBank/DDBJ databases">
        <title>Sorghum-associated microbial communities from plants grown in Nebraska, USA.</title>
        <authorList>
            <person name="Schachtman D."/>
        </authorList>
    </citation>
    <scope>NUCLEOTIDE SEQUENCE [LARGE SCALE GENOMIC DNA]</scope>
    <source>
        <strain evidence="1 2">BE143</strain>
    </source>
</reference>
<evidence type="ECO:0000313" key="1">
    <source>
        <dbReference type="EMBL" id="MDR6777790.1"/>
    </source>
</evidence>
<proteinExistence type="predicted"/>
<protein>
    <submittedName>
        <fullName evidence="1">Uncharacterized protein</fullName>
    </submittedName>
</protein>
<accession>A0ABU1QDV1</accession>
<keyword evidence="2" id="KW-1185">Reference proteome</keyword>